<dbReference type="Pfam" id="PF07687">
    <property type="entry name" value="M20_dimer"/>
    <property type="match status" value="1"/>
</dbReference>
<dbReference type="Proteomes" id="UP000198894">
    <property type="component" value="Unassembled WGS sequence"/>
</dbReference>
<keyword evidence="3" id="KW-1185">Reference proteome</keyword>
<proteinExistence type="predicted"/>
<accession>A0A1G9GS56</accession>
<sequence>MRNVLRIITLLSLRTAAMIVKVGAINAGTKYDVIPDETLLKVSVRTFDENVRAKVKKAIERIAAAESEASGATRPPEITQAETARFSRVGII</sequence>
<protein>
    <submittedName>
        <fullName evidence="2">Hippurate hydrolase</fullName>
    </submittedName>
</protein>
<dbReference type="Gene3D" id="3.30.70.360">
    <property type="match status" value="1"/>
</dbReference>
<gene>
    <name evidence="2" type="ORF">SAMN05428953_12568</name>
</gene>
<name>A0A1G9GS56_9HYPH</name>
<dbReference type="AlphaFoldDB" id="A0A1G9GS56"/>
<dbReference type="InterPro" id="IPR011650">
    <property type="entry name" value="Peptidase_M20_dimer"/>
</dbReference>
<dbReference type="SUPFAM" id="SSF55031">
    <property type="entry name" value="Bacterial exopeptidase dimerisation domain"/>
    <property type="match status" value="1"/>
</dbReference>
<dbReference type="EMBL" id="FNEE01000025">
    <property type="protein sequence ID" value="SDL03526.1"/>
    <property type="molecule type" value="Genomic_DNA"/>
</dbReference>
<evidence type="ECO:0000259" key="1">
    <source>
        <dbReference type="Pfam" id="PF07687"/>
    </source>
</evidence>
<dbReference type="InterPro" id="IPR036264">
    <property type="entry name" value="Bact_exopeptidase_dim_dom"/>
</dbReference>
<feature type="domain" description="Peptidase M20 dimerisation" evidence="1">
    <location>
        <begin position="20"/>
        <end position="67"/>
    </location>
</feature>
<organism evidence="2 3">
    <name type="scientific">Mesorhizobium muleiense</name>
    <dbReference type="NCBI Taxonomy" id="1004279"/>
    <lineage>
        <taxon>Bacteria</taxon>
        <taxon>Pseudomonadati</taxon>
        <taxon>Pseudomonadota</taxon>
        <taxon>Alphaproteobacteria</taxon>
        <taxon>Hyphomicrobiales</taxon>
        <taxon>Phyllobacteriaceae</taxon>
        <taxon>Mesorhizobium</taxon>
    </lineage>
</organism>
<reference evidence="3" key="1">
    <citation type="submission" date="2016-10" db="EMBL/GenBank/DDBJ databases">
        <authorList>
            <person name="Varghese N."/>
            <person name="Submissions S."/>
        </authorList>
    </citation>
    <scope>NUCLEOTIDE SEQUENCE [LARGE SCALE GENOMIC DNA]</scope>
    <source>
        <strain evidence="3">CGMCC 1.11022</strain>
    </source>
</reference>
<keyword evidence="2" id="KW-0378">Hydrolase</keyword>
<dbReference type="GO" id="GO:0016787">
    <property type="term" value="F:hydrolase activity"/>
    <property type="evidence" value="ECO:0007669"/>
    <property type="project" value="UniProtKB-KW"/>
</dbReference>
<evidence type="ECO:0000313" key="2">
    <source>
        <dbReference type="EMBL" id="SDL03526.1"/>
    </source>
</evidence>
<dbReference type="RefSeq" id="WP_091599544.1">
    <property type="nucleotide sequence ID" value="NZ_FNEE01000025.1"/>
</dbReference>
<evidence type="ECO:0000313" key="3">
    <source>
        <dbReference type="Proteomes" id="UP000198894"/>
    </source>
</evidence>